<dbReference type="RefSeq" id="WP_054838948.1">
    <property type="nucleotide sequence ID" value="NZ_BBBY01000027.1"/>
</dbReference>
<accession>A0A6A9QS92</accession>
<evidence type="ECO:0000313" key="2">
    <source>
        <dbReference type="EMBL" id="MUN30061.1"/>
    </source>
</evidence>
<gene>
    <name evidence="2" type="ORF">GC250_11635</name>
</gene>
<dbReference type="AlphaFoldDB" id="A0A6A9QS92"/>
<proteinExistence type="predicted"/>
<evidence type="ECO:0000256" key="1">
    <source>
        <dbReference type="SAM" id="Phobius"/>
    </source>
</evidence>
<keyword evidence="1" id="KW-0472">Membrane</keyword>
<dbReference type="Proteomes" id="UP000470772">
    <property type="component" value="Unassembled WGS sequence"/>
</dbReference>
<feature type="transmembrane region" description="Helical" evidence="1">
    <location>
        <begin position="16"/>
        <end position="40"/>
    </location>
</feature>
<protein>
    <submittedName>
        <fullName evidence="2">Uncharacterized protein</fullName>
    </submittedName>
</protein>
<organism evidence="2 3">
    <name type="scientific">Sulfuracidifex metallicus DSM 6482 = JCM 9184</name>
    <dbReference type="NCBI Taxonomy" id="523847"/>
    <lineage>
        <taxon>Archaea</taxon>
        <taxon>Thermoproteota</taxon>
        <taxon>Thermoprotei</taxon>
        <taxon>Sulfolobales</taxon>
        <taxon>Sulfolobaceae</taxon>
        <taxon>Sulfuracidifex</taxon>
    </lineage>
</organism>
<feature type="transmembrane region" description="Helical" evidence="1">
    <location>
        <begin position="60"/>
        <end position="84"/>
    </location>
</feature>
<keyword evidence="1" id="KW-0812">Transmembrane</keyword>
<comment type="caution">
    <text evidence="2">The sequence shown here is derived from an EMBL/GenBank/DDBJ whole genome shotgun (WGS) entry which is preliminary data.</text>
</comment>
<keyword evidence="3" id="KW-1185">Reference proteome</keyword>
<reference evidence="2 3" key="1">
    <citation type="submission" date="2019-10" db="EMBL/GenBank/DDBJ databases">
        <title>Sequencing and Assembly of Multiple Reported Metal-Biooxidizing Members of the Extremely Thermoacidophilic Archaeal Family Sulfolobaceae.</title>
        <authorList>
            <person name="Counts J.A."/>
            <person name="Kelly R.M."/>
        </authorList>
    </citation>
    <scope>NUCLEOTIDE SEQUENCE [LARGE SCALE GENOMIC DNA]</scope>
    <source>
        <strain evidence="2 3">DSM 6482</strain>
    </source>
</reference>
<dbReference type="EMBL" id="WGGD01000005">
    <property type="protein sequence ID" value="MUN30061.1"/>
    <property type="molecule type" value="Genomic_DNA"/>
</dbReference>
<evidence type="ECO:0000313" key="3">
    <source>
        <dbReference type="Proteomes" id="UP000470772"/>
    </source>
</evidence>
<name>A0A6A9QS92_SULME</name>
<sequence>MSEIESKINLMRNISLILYSLDSFFMMLLAIFIFGGISFTLTSSYVQSHHILIPYGGLNFFTAAFLVFAAVFDIAMIIGVEIMITRLS</sequence>
<keyword evidence="1" id="KW-1133">Transmembrane helix</keyword>